<protein>
    <recommendedName>
        <fullName evidence="1">Carboxymuconolactone decarboxylase-like domain-containing protein</fullName>
    </recommendedName>
</protein>
<accession>A0A381QQ67</accession>
<sequence>MARLRQVRRADLHPGAEPIFQLLFGDRDPVDEPGTPTGTPGDWWTTFALVPDVFDHAVAGFALYRSSRRLLDPKLRELGQARVGWCVGSRFVYSQHCKSCRTVGIPDEKIAAIESWETADCFDAAERAVLAFTDALSIQHGRVPDGVFDALRDHLSDEEILELAYIVGTYAMHGALSRALRLEYDAEPRVLAEEPGDEESLSADYTRDELRRIFRVVDPTDGS</sequence>
<proteinExistence type="predicted"/>
<dbReference type="GO" id="GO:0051920">
    <property type="term" value="F:peroxiredoxin activity"/>
    <property type="evidence" value="ECO:0007669"/>
    <property type="project" value="InterPro"/>
</dbReference>
<dbReference type="AlphaFoldDB" id="A0A381QQ67"/>
<reference evidence="2" key="1">
    <citation type="submission" date="2018-05" db="EMBL/GenBank/DDBJ databases">
        <authorList>
            <person name="Lanie J.A."/>
            <person name="Ng W.-L."/>
            <person name="Kazmierczak K.M."/>
            <person name="Andrzejewski T.M."/>
            <person name="Davidsen T.M."/>
            <person name="Wayne K.J."/>
            <person name="Tettelin H."/>
            <person name="Glass J.I."/>
            <person name="Rusch D."/>
            <person name="Podicherti R."/>
            <person name="Tsui H.-C.T."/>
            <person name="Winkler M.E."/>
        </authorList>
    </citation>
    <scope>NUCLEOTIDE SEQUENCE</scope>
</reference>
<gene>
    <name evidence="2" type="ORF">METZ01_LOCUS33533</name>
</gene>
<organism evidence="2">
    <name type="scientific">marine metagenome</name>
    <dbReference type="NCBI Taxonomy" id="408172"/>
    <lineage>
        <taxon>unclassified sequences</taxon>
        <taxon>metagenomes</taxon>
        <taxon>ecological metagenomes</taxon>
    </lineage>
</organism>
<evidence type="ECO:0000259" key="1">
    <source>
        <dbReference type="Pfam" id="PF02627"/>
    </source>
</evidence>
<dbReference type="Gene3D" id="1.20.1290.10">
    <property type="entry name" value="AhpD-like"/>
    <property type="match status" value="1"/>
</dbReference>
<name>A0A381QQ67_9ZZZZ</name>
<dbReference type="Pfam" id="PF02627">
    <property type="entry name" value="CMD"/>
    <property type="match status" value="1"/>
</dbReference>
<dbReference type="EMBL" id="UINC01001438">
    <property type="protein sequence ID" value="SUZ80679.1"/>
    <property type="molecule type" value="Genomic_DNA"/>
</dbReference>
<dbReference type="InterPro" id="IPR029032">
    <property type="entry name" value="AhpD-like"/>
</dbReference>
<dbReference type="PANTHER" id="PTHR34846:SF5">
    <property type="entry name" value="CARBOXYMUCONOLACTONE DECARBOXYLASE-LIKE DOMAIN-CONTAINING PROTEIN"/>
    <property type="match status" value="1"/>
</dbReference>
<feature type="domain" description="Carboxymuconolactone decarboxylase-like" evidence="1">
    <location>
        <begin position="59"/>
        <end position="134"/>
    </location>
</feature>
<dbReference type="InterPro" id="IPR003779">
    <property type="entry name" value="CMD-like"/>
</dbReference>
<dbReference type="PANTHER" id="PTHR34846">
    <property type="entry name" value="4-CARBOXYMUCONOLACTONE DECARBOXYLASE FAMILY PROTEIN (AFU_ORTHOLOGUE AFUA_6G11590)"/>
    <property type="match status" value="1"/>
</dbReference>
<evidence type="ECO:0000313" key="2">
    <source>
        <dbReference type="EMBL" id="SUZ80679.1"/>
    </source>
</evidence>
<dbReference type="SUPFAM" id="SSF69118">
    <property type="entry name" value="AhpD-like"/>
    <property type="match status" value="1"/>
</dbReference>